<dbReference type="FunFam" id="1.20.58.90:FF:000012">
    <property type="entry name" value="SNARE domain protein"/>
    <property type="match status" value="1"/>
</dbReference>
<dbReference type="PANTHER" id="PTHR12791">
    <property type="entry name" value="GOLGI SNARE BET1-RELATED"/>
    <property type="match status" value="1"/>
</dbReference>
<comment type="similarity">
    <text evidence="2">Belongs to the syntaxin family.</text>
</comment>
<evidence type="ECO:0000256" key="12">
    <source>
        <dbReference type="SAM" id="Phobius"/>
    </source>
</evidence>
<dbReference type="Gene3D" id="1.20.5.110">
    <property type="match status" value="1"/>
</dbReference>
<dbReference type="FunFam" id="1.20.5.110:FF:000006">
    <property type="entry name" value="Syntaxin 6"/>
    <property type="match status" value="1"/>
</dbReference>
<comment type="subcellular location">
    <subcellularLocation>
        <location evidence="1">Golgi apparatus membrane</location>
        <topology evidence="1">Single-pass type IV membrane protein</topology>
    </subcellularLocation>
</comment>
<dbReference type="InterPro" id="IPR015260">
    <property type="entry name" value="Syntaxin-6/10/61_N"/>
</dbReference>
<evidence type="ECO:0000259" key="13">
    <source>
        <dbReference type="PROSITE" id="PS50192"/>
    </source>
</evidence>
<sequence>MRLQGINAFDPILTLNPRTGKQNALTVHSLVRFLQRQDLAHQLSLHIVPSVWGPFYDDGNPEMNFEAELELAGRLERGLLVLFHMADISRDTERLRQQKKSLPSVVTKRLVIFTKMLDEYGDFPPHKRQAISFEQHTKHVYTVLKWGSAEAEIGKRRLEFRRYLDDQTQIDFHCTVRMLREMMERMLLRHGPKDWHRDTRNEYSVISWFLLKQPPRTLAKLFLSSQNECCQFDRRSTGYGPRKCRFSDPLDGYWGAWKNVPDLGCLDCDCKRRLRSWSVKPALIDARGREFNRAAERYLKDIDVLSTLGTTRPLFSSYLRIRSLAKTPSNPELLQARSELETTLTDLTADLDDLVESVRAVEQDPYRYGLELDEVQRRRDLVDDVGAEIENMRQELHKAITISDATRHAAGGPGSGLPNPADFDNVLSPDAADDRGEDYYAEMEQQRQMELMHEQDEQLDGVFRTVGNLRQQADDMGRELEEQAVMIGEVDTLADRVGGKLQNGMSKLKYIIRKNEDTMSSFCIAALIFVLVLLLILVIAL</sequence>
<dbReference type="InterPro" id="IPR010989">
    <property type="entry name" value="SNARE"/>
</dbReference>
<dbReference type="SUPFAM" id="SSF47661">
    <property type="entry name" value="t-snare proteins"/>
    <property type="match status" value="1"/>
</dbReference>
<evidence type="ECO:0000256" key="7">
    <source>
        <dbReference type="ARBA" id="ARBA00023034"/>
    </source>
</evidence>
<evidence type="ECO:0000313" key="15">
    <source>
        <dbReference type="Proteomes" id="UP000244073"/>
    </source>
</evidence>
<dbReference type="AlphaFoldDB" id="A0A2T5LXU6"/>
<evidence type="ECO:0000256" key="1">
    <source>
        <dbReference type="ARBA" id="ARBA00004409"/>
    </source>
</evidence>
<dbReference type="CDD" id="cd21442">
    <property type="entry name" value="SNARE_NTD_STX6-like"/>
    <property type="match status" value="1"/>
</dbReference>
<feature type="transmembrane region" description="Helical" evidence="12">
    <location>
        <begin position="519"/>
        <end position="540"/>
    </location>
</feature>
<organism evidence="14 15">
    <name type="scientific">Aspergillus ochraceoroseus IBT 24754</name>
    <dbReference type="NCBI Taxonomy" id="1392256"/>
    <lineage>
        <taxon>Eukaryota</taxon>
        <taxon>Fungi</taxon>
        <taxon>Dikarya</taxon>
        <taxon>Ascomycota</taxon>
        <taxon>Pezizomycotina</taxon>
        <taxon>Eurotiomycetes</taxon>
        <taxon>Eurotiomycetidae</taxon>
        <taxon>Eurotiales</taxon>
        <taxon>Aspergillaceae</taxon>
        <taxon>Aspergillus</taxon>
        <taxon>Aspergillus subgen. Nidulantes</taxon>
    </lineage>
</organism>
<keyword evidence="7" id="KW-0333">Golgi apparatus</keyword>
<dbReference type="SMART" id="SM00397">
    <property type="entry name" value="t_SNARE"/>
    <property type="match status" value="1"/>
</dbReference>
<reference evidence="14 15" key="1">
    <citation type="journal article" date="2018" name="Proc. Natl. Acad. Sci. U.S.A.">
        <title>Linking secondary metabolites to gene clusters through genome sequencing of six diverse Aspergillus species.</title>
        <authorList>
            <person name="Kaerboelling I."/>
            <person name="Vesth T.C."/>
            <person name="Frisvad J.C."/>
            <person name="Nybo J.L."/>
            <person name="Theobald S."/>
            <person name="Kuo A."/>
            <person name="Bowyer P."/>
            <person name="Matsuda Y."/>
            <person name="Mondo S."/>
            <person name="Lyhne E.K."/>
            <person name="Kogle M.E."/>
            <person name="Clum A."/>
            <person name="Lipzen A."/>
            <person name="Salamov A."/>
            <person name="Ngan C.Y."/>
            <person name="Daum C."/>
            <person name="Chiniquy J."/>
            <person name="Barry K."/>
            <person name="LaButti K."/>
            <person name="Haridas S."/>
            <person name="Simmons B.A."/>
            <person name="Magnuson J.K."/>
            <person name="Mortensen U.H."/>
            <person name="Larsen T.O."/>
            <person name="Grigoriev I.V."/>
            <person name="Baker S.E."/>
            <person name="Andersen M.R."/>
        </authorList>
    </citation>
    <scope>NUCLEOTIDE SEQUENCE [LARGE SCALE GENOMIC DNA]</scope>
    <source>
        <strain evidence="14 15">IBT 24754</strain>
    </source>
</reference>
<feature type="domain" description="T-SNARE coiled-coil homology" evidence="13">
    <location>
        <begin position="449"/>
        <end position="511"/>
    </location>
</feature>
<dbReference type="EMBL" id="MSFN02000004">
    <property type="protein sequence ID" value="PTU21107.1"/>
    <property type="molecule type" value="Genomic_DNA"/>
</dbReference>
<gene>
    <name evidence="14" type="ORF">P175DRAFT_0509592</name>
</gene>
<evidence type="ECO:0000256" key="6">
    <source>
        <dbReference type="ARBA" id="ARBA00022989"/>
    </source>
</evidence>
<evidence type="ECO:0000256" key="3">
    <source>
        <dbReference type="ARBA" id="ARBA00022448"/>
    </source>
</evidence>
<dbReference type="CDD" id="cd15851">
    <property type="entry name" value="SNARE_Syntaxin6"/>
    <property type="match status" value="1"/>
</dbReference>
<dbReference type="GO" id="GO:0048193">
    <property type="term" value="P:Golgi vesicle transport"/>
    <property type="evidence" value="ECO:0007669"/>
    <property type="project" value="InterPro"/>
</dbReference>
<dbReference type="GO" id="GO:0000139">
    <property type="term" value="C:Golgi membrane"/>
    <property type="evidence" value="ECO:0007669"/>
    <property type="project" value="UniProtKB-SubCell"/>
</dbReference>
<evidence type="ECO:0000256" key="9">
    <source>
        <dbReference type="ARBA" id="ARBA00023136"/>
    </source>
</evidence>
<keyword evidence="4 12" id="KW-0812">Transmembrane</keyword>
<evidence type="ECO:0000256" key="11">
    <source>
        <dbReference type="SAM" id="Coils"/>
    </source>
</evidence>
<dbReference type="Pfam" id="PF09177">
    <property type="entry name" value="STX6_10_61_N"/>
    <property type="match status" value="1"/>
</dbReference>
<keyword evidence="3" id="KW-0813">Transport</keyword>
<keyword evidence="9 12" id="KW-0472">Membrane</keyword>
<comment type="caution">
    <text evidence="14">The sequence shown here is derived from an EMBL/GenBank/DDBJ whole genome shotgun (WGS) entry which is preliminary data.</text>
</comment>
<dbReference type="PROSITE" id="PS50192">
    <property type="entry name" value="T_SNARE"/>
    <property type="match status" value="1"/>
</dbReference>
<dbReference type="Proteomes" id="UP000244073">
    <property type="component" value="Unassembled WGS sequence"/>
</dbReference>
<evidence type="ECO:0000256" key="5">
    <source>
        <dbReference type="ARBA" id="ARBA00022927"/>
    </source>
</evidence>
<proteinExistence type="inferred from homology"/>
<dbReference type="Gene3D" id="1.20.58.90">
    <property type="match status" value="1"/>
</dbReference>
<keyword evidence="5" id="KW-0653">Protein transport</keyword>
<dbReference type="RefSeq" id="XP_040752499.1">
    <property type="nucleotide sequence ID" value="XM_040898437.1"/>
</dbReference>
<protein>
    <recommendedName>
        <fullName evidence="10">t-SNARE affecting a late Golgi compartment protein 1</fullName>
    </recommendedName>
</protein>
<dbReference type="InterPro" id="IPR000727">
    <property type="entry name" value="T_SNARE_dom"/>
</dbReference>
<keyword evidence="8 11" id="KW-0175">Coiled coil</keyword>
<evidence type="ECO:0000256" key="4">
    <source>
        <dbReference type="ARBA" id="ARBA00022692"/>
    </source>
</evidence>
<dbReference type="GeneID" id="63815319"/>
<dbReference type="OrthoDB" id="546861at2759"/>
<dbReference type="GO" id="GO:0015031">
    <property type="term" value="P:protein transport"/>
    <property type="evidence" value="ECO:0007669"/>
    <property type="project" value="UniProtKB-KW"/>
</dbReference>
<keyword evidence="6 12" id="KW-1133">Transmembrane helix</keyword>
<accession>A0A2T5LXU6</accession>
<evidence type="ECO:0000256" key="8">
    <source>
        <dbReference type="ARBA" id="ARBA00023054"/>
    </source>
</evidence>
<evidence type="ECO:0000256" key="10">
    <source>
        <dbReference type="ARBA" id="ARBA00073343"/>
    </source>
</evidence>
<name>A0A2T5LXU6_9EURO</name>
<feature type="coiled-coil region" evidence="11">
    <location>
        <begin position="337"/>
        <end position="364"/>
    </location>
</feature>
<dbReference type="VEuPathDB" id="FungiDB:P175DRAFT_0509592"/>
<evidence type="ECO:0000256" key="2">
    <source>
        <dbReference type="ARBA" id="ARBA00009063"/>
    </source>
</evidence>
<evidence type="ECO:0000313" key="14">
    <source>
        <dbReference type="EMBL" id="PTU21107.1"/>
    </source>
</evidence>
<dbReference type="SUPFAM" id="SSF58038">
    <property type="entry name" value="SNARE fusion complex"/>
    <property type="match status" value="1"/>
</dbReference>